<reference evidence="1 2" key="1">
    <citation type="journal article" date="2019" name="Int. J. Syst. Evol. Microbiol.">
        <title>The Global Catalogue of Microorganisms (GCM) 10K type strain sequencing project: providing services to taxonomists for standard genome sequencing and annotation.</title>
        <authorList>
            <consortium name="The Broad Institute Genomics Platform"/>
            <consortium name="The Broad Institute Genome Sequencing Center for Infectious Disease"/>
            <person name="Wu L."/>
            <person name="Ma J."/>
        </authorList>
    </citation>
    <scope>NUCLEOTIDE SEQUENCE [LARGE SCALE GENOMIC DNA]</scope>
    <source>
        <strain evidence="1 2">JCM 14919</strain>
    </source>
</reference>
<keyword evidence="2" id="KW-1185">Reference proteome</keyword>
<protein>
    <submittedName>
        <fullName evidence="1">Uncharacterized protein</fullName>
    </submittedName>
</protein>
<evidence type="ECO:0000313" key="2">
    <source>
        <dbReference type="Proteomes" id="UP001501084"/>
    </source>
</evidence>
<organism evidence="1 2">
    <name type="scientific">Leucobacter alluvii</name>
    <dbReference type="NCBI Taxonomy" id="340321"/>
    <lineage>
        <taxon>Bacteria</taxon>
        <taxon>Bacillati</taxon>
        <taxon>Actinomycetota</taxon>
        <taxon>Actinomycetes</taxon>
        <taxon>Micrococcales</taxon>
        <taxon>Microbacteriaceae</taxon>
        <taxon>Leucobacter</taxon>
    </lineage>
</organism>
<name>A0ABN3B2S4_9MICO</name>
<sequence length="47" mass="5214">MNVKRLLSVLIAIGMVVAAAYVALVIHMDTTCHLPDKFCVKEVSWLN</sequence>
<gene>
    <name evidence="1" type="ORF">GCM10009786_05070</name>
</gene>
<dbReference type="EMBL" id="BAAAOP010000003">
    <property type="protein sequence ID" value="GAA2186049.1"/>
    <property type="molecule type" value="Genomic_DNA"/>
</dbReference>
<comment type="caution">
    <text evidence="1">The sequence shown here is derived from an EMBL/GenBank/DDBJ whole genome shotgun (WGS) entry which is preliminary data.</text>
</comment>
<accession>A0ABN3B2S4</accession>
<dbReference type="Proteomes" id="UP001501084">
    <property type="component" value="Unassembled WGS sequence"/>
</dbReference>
<proteinExistence type="predicted"/>
<evidence type="ECO:0000313" key="1">
    <source>
        <dbReference type="EMBL" id="GAA2186049.1"/>
    </source>
</evidence>